<evidence type="ECO:0000313" key="3">
    <source>
        <dbReference type="EMBL" id="SFF87686.1"/>
    </source>
</evidence>
<evidence type="ECO:0000313" key="5">
    <source>
        <dbReference type="Proteomes" id="UP000533017"/>
    </source>
</evidence>
<evidence type="ECO:0000313" key="2">
    <source>
        <dbReference type="EMBL" id="NYH81633.1"/>
    </source>
</evidence>
<name>A0A1I2ME89_9ACTN</name>
<dbReference type="Proteomes" id="UP000199052">
    <property type="component" value="Unassembled WGS sequence"/>
</dbReference>
<protein>
    <submittedName>
        <fullName evidence="3">Uncharacterized protein</fullName>
    </submittedName>
</protein>
<sequence>MKVALGDRIRTTVEIRSGFQVIETGTVGVVFDTHDKPDRSYLIDLGADSDVRYTVLFPGEFEVTAKAAKPGCPDAEAAEEAEAANAADPVAGPEADKPAKASPVPATASRR</sequence>
<dbReference type="EMBL" id="JACBZA010000001">
    <property type="protein sequence ID" value="NYH81633.1"/>
    <property type="molecule type" value="Genomic_DNA"/>
</dbReference>
<dbReference type="AlphaFoldDB" id="A0A1I2ME89"/>
<feature type="region of interest" description="Disordered" evidence="1">
    <location>
        <begin position="71"/>
        <end position="111"/>
    </location>
</feature>
<keyword evidence="5" id="KW-1185">Reference proteome</keyword>
<evidence type="ECO:0000313" key="4">
    <source>
        <dbReference type="Proteomes" id="UP000199052"/>
    </source>
</evidence>
<reference evidence="2 5" key="2">
    <citation type="submission" date="2020-07" db="EMBL/GenBank/DDBJ databases">
        <title>Sequencing the genomes of 1000 actinobacteria strains.</title>
        <authorList>
            <person name="Klenk H.-P."/>
        </authorList>
    </citation>
    <scope>NUCLEOTIDE SEQUENCE [LARGE SCALE GENOMIC DNA]</scope>
    <source>
        <strain evidence="2 5">DSM 45117</strain>
    </source>
</reference>
<organism evidence="3 4">
    <name type="scientific">Actinopolymorpha cephalotaxi</name>
    <dbReference type="NCBI Taxonomy" id="504797"/>
    <lineage>
        <taxon>Bacteria</taxon>
        <taxon>Bacillati</taxon>
        <taxon>Actinomycetota</taxon>
        <taxon>Actinomycetes</taxon>
        <taxon>Propionibacteriales</taxon>
        <taxon>Actinopolymorphaceae</taxon>
        <taxon>Actinopolymorpha</taxon>
    </lineage>
</organism>
<proteinExistence type="predicted"/>
<reference evidence="3 4" key="1">
    <citation type="submission" date="2016-10" db="EMBL/GenBank/DDBJ databases">
        <authorList>
            <person name="de Groot N.N."/>
        </authorList>
    </citation>
    <scope>NUCLEOTIDE SEQUENCE [LARGE SCALE GENOMIC DNA]</scope>
    <source>
        <strain evidence="3 4">CPCC 202808</strain>
    </source>
</reference>
<evidence type="ECO:0000256" key="1">
    <source>
        <dbReference type="SAM" id="MobiDB-lite"/>
    </source>
</evidence>
<dbReference type="RefSeq" id="WP_092881685.1">
    <property type="nucleotide sequence ID" value="NZ_FOOI01000002.1"/>
</dbReference>
<dbReference type="EMBL" id="FOOI01000002">
    <property type="protein sequence ID" value="SFF87686.1"/>
    <property type="molecule type" value="Genomic_DNA"/>
</dbReference>
<dbReference type="OrthoDB" id="9881679at2"/>
<dbReference type="Proteomes" id="UP000533017">
    <property type="component" value="Unassembled WGS sequence"/>
</dbReference>
<feature type="compositionally biased region" description="Low complexity" evidence="1">
    <location>
        <begin position="83"/>
        <end position="93"/>
    </location>
</feature>
<accession>A0A1I2ME89</accession>
<gene>
    <name evidence="2" type="ORF">FHR37_000484</name>
    <name evidence="3" type="ORF">SAMN05421678_102496</name>
</gene>